<sequence length="190" mass="19944">MLGVVASGAGGVEGLFDELVRPALDAGWRVGVTLTPTAGRWFRDAGLVAEIEAATGLPLRVESRLPGERKPHPPVDTYVVAPATANTVAKLALGFGDNQALTQVSEAIGTDGVEVVVFPCVNAAHVRHPAWSGHVAALKSAGVRLVDGPDVWPLTEPRSGEWHPIPWQAVLDAVNATRGVHRPGDPVWSP</sequence>
<accession>A0ABV6N547</accession>
<dbReference type="Gene3D" id="3.40.50.1950">
    <property type="entry name" value="Flavin prenyltransferase-like"/>
    <property type="match status" value="1"/>
</dbReference>
<organism evidence="2 3">
    <name type="scientific">Kutzneria chonburiensis</name>
    <dbReference type="NCBI Taxonomy" id="1483604"/>
    <lineage>
        <taxon>Bacteria</taxon>
        <taxon>Bacillati</taxon>
        <taxon>Actinomycetota</taxon>
        <taxon>Actinomycetes</taxon>
        <taxon>Pseudonocardiales</taxon>
        <taxon>Pseudonocardiaceae</taxon>
        <taxon>Kutzneria</taxon>
    </lineage>
</organism>
<dbReference type="EMBL" id="JBHLUD010000014">
    <property type="protein sequence ID" value="MFC0547685.1"/>
    <property type="molecule type" value="Genomic_DNA"/>
</dbReference>
<feature type="domain" description="Flavoprotein" evidence="1">
    <location>
        <begin position="3"/>
        <end position="125"/>
    </location>
</feature>
<proteinExistence type="predicted"/>
<protein>
    <submittedName>
        <fullName evidence="2">Flavoprotein</fullName>
    </submittedName>
</protein>
<comment type="caution">
    <text evidence="2">The sequence shown here is derived from an EMBL/GenBank/DDBJ whole genome shotgun (WGS) entry which is preliminary data.</text>
</comment>
<dbReference type="InterPro" id="IPR003382">
    <property type="entry name" value="Flavoprotein"/>
</dbReference>
<reference evidence="2 3" key="1">
    <citation type="submission" date="2024-09" db="EMBL/GenBank/DDBJ databases">
        <authorList>
            <person name="Sun Q."/>
            <person name="Mori K."/>
        </authorList>
    </citation>
    <scope>NUCLEOTIDE SEQUENCE [LARGE SCALE GENOMIC DNA]</scope>
    <source>
        <strain evidence="2 3">TBRC 1432</strain>
    </source>
</reference>
<evidence type="ECO:0000313" key="2">
    <source>
        <dbReference type="EMBL" id="MFC0547685.1"/>
    </source>
</evidence>
<dbReference type="Pfam" id="PF02441">
    <property type="entry name" value="Flavoprotein"/>
    <property type="match status" value="1"/>
</dbReference>
<dbReference type="SUPFAM" id="SSF52507">
    <property type="entry name" value="Homo-oligomeric flavin-containing Cys decarboxylases, HFCD"/>
    <property type="match status" value="1"/>
</dbReference>
<dbReference type="Proteomes" id="UP001589810">
    <property type="component" value="Unassembled WGS sequence"/>
</dbReference>
<gene>
    <name evidence="2" type="ORF">ACFFH7_39680</name>
</gene>
<dbReference type="RefSeq" id="WP_273944699.1">
    <property type="nucleotide sequence ID" value="NZ_CP097263.1"/>
</dbReference>
<dbReference type="InterPro" id="IPR036551">
    <property type="entry name" value="Flavin_trans-like"/>
</dbReference>
<name>A0ABV6N547_9PSEU</name>
<evidence type="ECO:0000259" key="1">
    <source>
        <dbReference type="Pfam" id="PF02441"/>
    </source>
</evidence>
<evidence type="ECO:0000313" key="3">
    <source>
        <dbReference type="Proteomes" id="UP001589810"/>
    </source>
</evidence>
<keyword evidence="3" id="KW-1185">Reference proteome</keyword>